<feature type="region of interest" description="Disordered" evidence="1">
    <location>
        <begin position="1"/>
        <end position="58"/>
    </location>
</feature>
<feature type="compositionally biased region" description="Low complexity" evidence="1">
    <location>
        <begin position="28"/>
        <end position="45"/>
    </location>
</feature>
<proteinExistence type="predicted"/>
<comment type="caution">
    <text evidence="2">The sequence shown here is derived from an EMBL/GenBank/DDBJ whole genome shotgun (WGS) entry which is preliminary data.</text>
</comment>
<organism evidence="2 3">
    <name type="scientific">Actinacidiphila bryophytorum</name>
    <dbReference type="NCBI Taxonomy" id="1436133"/>
    <lineage>
        <taxon>Bacteria</taxon>
        <taxon>Bacillati</taxon>
        <taxon>Actinomycetota</taxon>
        <taxon>Actinomycetes</taxon>
        <taxon>Kitasatosporales</taxon>
        <taxon>Streptomycetaceae</taxon>
        <taxon>Actinacidiphila</taxon>
    </lineage>
</organism>
<keyword evidence="3" id="KW-1185">Reference proteome</keyword>
<dbReference type="EMBL" id="CAJVAX010000003">
    <property type="protein sequence ID" value="CAG7616031.1"/>
    <property type="molecule type" value="Genomic_DNA"/>
</dbReference>
<accession>A0A9W4GYF7</accession>
<reference evidence="2" key="1">
    <citation type="submission" date="2021-06" db="EMBL/GenBank/DDBJ databases">
        <authorList>
            <person name="Arsene-Ploetze F."/>
        </authorList>
    </citation>
    <scope>NUCLEOTIDE SEQUENCE</scope>
    <source>
        <strain evidence="2">SBRY1</strain>
    </source>
</reference>
<dbReference type="Proteomes" id="UP001153328">
    <property type="component" value="Unassembled WGS sequence"/>
</dbReference>
<name>A0A9W4GYF7_9ACTN</name>
<evidence type="ECO:0000313" key="2">
    <source>
        <dbReference type="EMBL" id="CAG7616031.1"/>
    </source>
</evidence>
<dbReference type="AlphaFoldDB" id="A0A9W4GYF7"/>
<gene>
    <name evidence="2" type="ORF">SBRY_110135</name>
</gene>
<evidence type="ECO:0000256" key="1">
    <source>
        <dbReference type="SAM" id="MobiDB-lite"/>
    </source>
</evidence>
<protein>
    <submittedName>
        <fullName evidence="2">Uncharacterized protein</fullName>
    </submittedName>
</protein>
<evidence type="ECO:0000313" key="3">
    <source>
        <dbReference type="Proteomes" id="UP001153328"/>
    </source>
</evidence>
<sequence length="58" mass="6354">MWARRRLGNLRPLEDRQNLPKEMPPPWSAASDAAPSPPSSLSRSPLSPPARQGTAPRP</sequence>